<gene>
    <name evidence="1" type="ORF">E2C01_013712</name>
</gene>
<dbReference type="EMBL" id="VSRR010000907">
    <property type="protein sequence ID" value="MPC20755.1"/>
    <property type="molecule type" value="Genomic_DNA"/>
</dbReference>
<sequence length="153" mass="16849">MHIYLCICDALFPLEASCKEVTMVEEPPAHAIQAFTSCWFKCSISNNTSFTPKPLLGLKHRPTTHTLPLARPRWGNHGSQTNVVGMRDSCITGTTTSHRSQEVSMSPHLTLLSFSAGHQRVNFLWVNIFHHQPLAGGAQKGDCGLVHVHPNAV</sequence>
<organism evidence="1 2">
    <name type="scientific">Portunus trituberculatus</name>
    <name type="common">Swimming crab</name>
    <name type="synonym">Neptunus trituberculatus</name>
    <dbReference type="NCBI Taxonomy" id="210409"/>
    <lineage>
        <taxon>Eukaryota</taxon>
        <taxon>Metazoa</taxon>
        <taxon>Ecdysozoa</taxon>
        <taxon>Arthropoda</taxon>
        <taxon>Crustacea</taxon>
        <taxon>Multicrustacea</taxon>
        <taxon>Malacostraca</taxon>
        <taxon>Eumalacostraca</taxon>
        <taxon>Eucarida</taxon>
        <taxon>Decapoda</taxon>
        <taxon>Pleocyemata</taxon>
        <taxon>Brachyura</taxon>
        <taxon>Eubrachyura</taxon>
        <taxon>Portunoidea</taxon>
        <taxon>Portunidae</taxon>
        <taxon>Portuninae</taxon>
        <taxon>Portunus</taxon>
    </lineage>
</organism>
<reference evidence="1 2" key="1">
    <citation type="submission" date="2019-05" db="EMBL/GenBank/DDBJ databases">
        <title>Another draft genome of Portunus trituberculatus and its Hox gene families provides insights of decapod evolution.</title>
        <authorList>
            <person name="Jeong J.-H."/>
            <person name="Song I."/>
            <person name="Kim S."/>
            <person name="Choi T."/>
            <person name="Kim D."/>
            <person name="Ryu S."/>
            <person name="Kim W."/>
        </authorList>
    </citation>
    <scope>NUCLEOTIDE SEQUENCE [LARGE SCALE GENOMIC DNA]</scope>
    <source>
        <tissue evidence="1">Muscle</tissue>
    </source>
</reference>
<dbReference type="Proteomes" id="UP000324222">
    <property type="component" value="Unassembled WGS sequence"/>
</dbReference>
<comment type="caution">
    <text evidence="1">The sequence shown here is derived from an EMBL/GenBank/DDBJ whole genome shotgun (WGS) entry which is preliminary data.</text>
</comment>
<evidence type="ECO:0000313" key="1">
    <source>
        <dbReference type="EMBL" id="MPC20755.1"/>
    </source>
</evidence>
<name>A0A5B7DI16_PORTR</name>
<dbReference type="AlphaFoldDB" id="A0A5B7DI16"/>
<proteinExistence type="predicted"/>
<keyword evidence="2" id="KW-1185">Reference proteome</keyword>
<protein>
    <submittedName>
        <fullName evidence="1">Uncharacterized protein</fullName>
    </submittedName>
</protein>
<accession>A0A5B7DI16</accession>
<evidence type="ECO:0000313" key="2">
    <source>
        <dbReference type="Proteomes" id="UP000324222"/>
    </source>
</evidence>